<name>A0A3M6WLL6_HORWE</name>
<evidence type="ECO:0000256" key="3">
    <source>
        <dbReference type="ARBA" id="ARBA00045385"/>
    </source>
</evidence>
<dbReference type="VEuPathDB" id="FungiDB:BTJ68_13505"/>
<dbReference type="AlphaFoldDB" id="A0A3M6WLL6"/>
<dbReference type="InterPro" id="IPR036296">
    <property type="entry name" value="SKP1-like_dim_sf"/>
</dbReference>
<dbReference type="PANTHER" id="PTHR11165">
    <property type="entry name" value="SKP1"/>
    <property type="match status" value="1"/>
</dbReference>
<dbReference type="SUPFAM" id="SSF81382">
    <property type="entry name" value="Skp1 dimerisation domain-like"/>
    <property type="match status" value="1"/>
</dbReference>
<protein>
    <recommendedName>
        <fullName evidence="8">SKP1 component dimerisation domain-containing protein</fullName>
    </recommendedName>
</protein>
<evidence type="ECO:0000259" key="5">
    <source>
        <dbReference type="Pfam" id="PF03931"/>
    </source>
</evidence>
<sequence length="254" mass="28831">MLQGLASESFRTFKRSHTLGPRKAGLAAGALHCFRPFKYFLRAGSLINLRIFINFDPATIENQAPSSHHTDLHPQSSNTYLSYTSLLSPCLPRVTSKSSSSALTMSRSSLRKIAERSMLIKNMIEDLGAPGEEPIPIMNVSEAVLRKVLEWCAHHKNDPAPTQDDDADSRKKTTDIEDWDQKFMQVDQEMLFEIILAANYMDIKALLDVGCKTVANMIKGKSPEEIRKTFNIQNDFTPEEEEQIRRENEWAEDR</sequence>
<comment type="similarity">
    <text evidence="1">Belongs to the SKP1 family.</text>
</comment>
<evidence type="ECO:0000256" key="1">
    <source>
        <dbReference type="ARBA" id="ARBA00009993"/>
    </source>
</evidence>
<gene>
    <name evidence="6" type="ORF">D0869_08316</name>
</gene>
<evidence type="ECO:0000256" key="2">
    <source>
        <dbReference type="ARBA" id="ARBA00022786"/>
    </source>
</evidence>
<keyword evidence="2" id="KW-0833">Ubl conjugation pathway</keyword>
<evidence type="ECO:0008006" key="8">
    <source>
        <dbReference type="Google" id="ProtNLM"/>
    </source>
</evidence>
<dbReference type="Gene3D" id="3.30.710.10">
    <property type="entry name" value="Potassium Channel Kv1.1, Chain A"/>
    <property type="match status" value="1"/>
</dbReference>
<dbReference type="FunFam" id="3.30.710.10:FF:000026">
    <property type="entry name" value="E3 ubiquitin ligase complex SCF subunit"/>
    <property type="match status" value="1"/>
</dbReference>
<comment type="function">
    <text evidence="3">Essential component of the SCF (SKP1-CUL1-F-box protein) E3 ubiquitin ligase complexes, which mediate the ubiquitination and subsequent proteasomal degradation of target proteins. Controls sulfur metabolite repression, probably by mediating the inactivation or degradation of the metR transcription factor.</text>
</comment>
<dbReference type="OrthoDB" id="2342932at2759"/>
<dbReference type="InterPro" id="IPR016072">
    <property type="entry name" value="Skp1_comp_dimer"/>
</dbReference>
<evidence type="ECO:0000313" key="6">
    <source>
        <dbReference type="EMBL" id="RMX79434.1"/>
    </source>
</evidence>
<feature type="domain" description="SKP1 component dimerisation" evidence="4">
    <location>
        <begin position="204"/>
        <end position="251"/>
    </location>
</feature>
<dbReference type="SUPFAM" id="SSF54695">
    <property type="entry name" value="POZ domain"/>
    <property type="match status" value="1"/>
</dbReference>
<accession>A0A3M6WLL6</accession>
<dbReference type="EMBL" id="QWIJ01000711">
    <property type="protein sequence ID" value="RMX79434.1"/>
    <property type="molecule type" value="Genomic_DNA"/>
</dbReference>
<dbReference type="CDD" id="cd18322">
    <property type="entry name" value="BTB_POZ_SKP1"/>
    <property type="match status" value="1"/>
</dbReference>
<reference evidence="6 7" key="1">
    <citation type="journal article" date="2018" name="BMC Genomics">
        <title>Genomic evidence for intraspecific hybridization in a clonal and extremely halotolerant yeast.</title>
        <authorList>
            <person name="Gostincar C."/>
            <person name="Stajich J.E."/>
            <person name="Zupancic J."/>
            <person name="Zalar P."/>
            <person name="Gunde-Cimerman N."/>
        </authorList>
    </citation>
    <scope>NUCLEOTIDE SEQUENCE [LARGE SCALE GENOMIC DNA]</scope>
    <source>
        <strain evidence="6 7">EXF-6656</strain>
    </source>
</reference>
<dbReference type="Pfam" id="PF01466">
    <property type="entry name" value="Skp1"/>
    <property type="match status" value="1"/>
</dbReference>
<dbReference type="InterPro" id="IPR011333">
    <property type="entry name" value="SKP1/BTB/POZ_sf"/>
</dbReference>
<dbReference type="Pfam" id="PF03931">
    <property type="entry name" value="Skp1_POZ"/>
    <property type="match status" value="1"/>
</dbReference>
<dbReference type="InterPro" id="IPR016897">
    <property type="entry name" value="SKP1"/>
</dbReference>
<proteinExistence type="inferred from homology"/>
<dbReference type="InterPro" id="IPR001232">
    <property type="entry name" value="SKP1-like"/>
</dbReference>
<organism evidence="6 7">
    <name type="scientific">Hortaea werneckii</name>
    <name type="common">Black yeast</name>
    <name type="synonym">Cladosporium werneckii</name>
    <dbReference type="NCBI Taxonomy" id="91943"/>
    <lineage>
        <taxon>Eukaryota</taxon>
        <taxon>Fungi</taxon>
        <taxon>Dikarya</taxon>
        <taxon>Ascomycota</taxon>
        <taxon>Pezizomycotina</taxon>
        <taxon>Dothideomycetes</taxon>
        <taxon>Dothideomycetidae</taxon>
        <taxon>Mycosphaerellales</taxon>
        <taxon>Teratosphaeriaceae</taxon>
        <taxon>Hortaea</taxon>
    </lineage>
</organism>
<feature type="domain" description="SKP1 component POZ" evidence="5">
    <location>
        <begin position="111"/>
        <end position="157"/>
    </location>
</feature>
<evidence type="ECO:0000259" key="4">
    <source>
        <dbReference type="Pfam" id="PF01466"/>
    </source>
</evidence>
<dbReference type="GO" id="GO:0006511">
    <property type="term" value="P:ubiquitin-dependent protein catabolic process"/>
    <property type="evidence" value="ECO:0007669"/>
    <property type="project" value="InterPro"/>
</dbReference>
<dbReference type="InterPro" id="IPR016073">
    <property type="entry name" value="Skp1_comp_POZ"/>
</dbReference>
<evidence type="ECO:0000313" key="7">
    <source>
        <dbReference type="Proteomes" id="UP000281245"/>
    </source>
</evidence>
<dbReference type="Proteomes" id="UP000281245">
    <property type="component" value="Unassembled WGS sequence"/>
</dbReference>
<dbReference type="SMART" id="SM00512">
    <property type="entry name" value="Skp1"/>
    <property type="match status" value="1"/>
</dbReference>
<comment type="caution">
    <text evidence="6">The sequence shown here is derived from an EMBL/GenBank/DDBJ whole genome shotgun (WGS) entry which is preliminary data.</text>
</comment>